<dbReference type="GO" id="GO:0016020">
    <property type="term" value="C:membrane"/>
    <property type="evidence" value="ECO:0007669"/>
    <property type="project" value="UniProtKB-SubCell"/>
</dbReference>
<dbReference type="GO" id="GO:0012505">
    <property type="term" value="C:endomembrane system"/>
    <property type="evidence" value="ECO:0007669"/>
    <property type="project" value="TreeGrafter"/>
</dbReference>
<evidence type="ECO:0000259" key="13">
    <source>
        <dbReference type="Pfam" id="PF23259"/>
    </source>
</evidence>
<evidence type="ECO:0000256" key="1">
    <source>
        <dbReference type="ARBA" id="ARBA00004141"/>
    </source>
</evidence>
<reference evidence="14" key="2">
    <citation type="submission" date="2023-06" db="EMBL/GenBank/DDBJ databases">
        <authorList>
            <person name="Swenson N.G."/>
            <person name="Wegrzyn J.L."/>
            <person name="Mcevoy S.L."/>
        </authorList>
    </citation>
    <scope>NUCLEOTIDE SEQUENCE</scope>
    <source>
        <strain evidence="14">NS2018</strain>
        <tissue evidence="14">Leaf</tissue>
    </source>
</reference>
<name>A0AA39VLX4_ACESA</name>
<feature type="transmembrane region" description="Helical" evidence="10">
    <location>
        <begin position="283"/>
        <end position="302"/>
    </location>
</feature>
<dbReference type="InterPro" id="IPR006153">
    <property type="entry name" value="Cation/H_exchanger_TM"/>
</dbReference>
<dbReference type="PANTHER" id="PTHR32468:SF96">
    <property type="entry name" value="CATION_H(+) ANTIPORTER 26-RELATED"/>
    <property type="match status" value="1"/>
</dbReference>
<evidence type="ECO:0000313" key="14">
    <source>
        <dbReference type="EMBL" id="KAK0583931.1"/>
    </source>
</evidence>
<feature type="transmembrane region" description="Helical" evidence="10">
    <location>
        <begin position="249"/>
        <end position="271"/>
    </location>
</feature>
<dbReference type="AlphaFoldDB" id="A0AA39VLX4"/>
<dbReference type="Pfam" id="PF00999">
    <property type="entry name" value="Na_H_Exchanger"/>
    <property type="match status" value="1"/>
</dbReference>
<feature type="transmembrane region" description="Helical" evidence="10">
    <location>
        <begin position="174"/>
        <end position="197"/>
    </location>
</feature>
<feature type="transmembrane region" description="Helical" evidence="10">
    <location>
        <begin position="100"/>
        <end position="121"/>
    </location>
</feature>
<evidence type="ECO:0000256" key="7">
    <source>
        <dbReference type="ARBA" id="ARBA00023065"/>
    </source>
</evidence>
<evidence type="ECO:0000256" key="4">
    <source>
        <dbReference type="ARBA" id="ARBA00022692"/>
    </source>
</evidence>
<sequence>MMVNAFENVGLIFLFYLLSVQIDLTVLRRPGKLAFAIGISALILPFLITLTTALFLKEYISDEELKGCLSMVAFLESGTSFHQILYFLKDLKMLNSELGRIALVSALISGIGNWLYLTIIVQLFEYLKSPSTYTIVFALTSHLFMIIVIVFAFRPLILWMMRKTPERKSLKESHVGLVIIMVLSCALYTETVGLHPLHGPVVLGMATPDSPPMGSSLSNQFGCFVWGVLMPGFMINVGKRINLFKLQIGNLLIVAFITFTSGLAKFIGTLVPSLYFKMPLRDALPLGLILSGRGLFDIMFFYRAKQAGLISDEIFGIMAITVIVHSAIIAPTVRAVYDTTKRYMAYNRRTIQHTKQEGELRIVACIHEPDSVLPILNILEISTPTEKSPLAVYVLNLEELIGRTMPIFIPHQYSKPPSLSSSSLTSLAKVKHTRASRILNVFHQYEQQRERSVVIQGFTSVAPYSTMHDDIISLTHNKCTTLVIIPFEKSDSPYVRTVNKNVLENAPCSVAIFLCRGILVDSKYLHSQPVTSVCVIFLGGCDDREALAYGARMYENPNVLLTIVLFIDANAITNREFVEKRHDQQAVVNFKINAYENTNVTYKEERLVLASDTINALRLIEKDYDLILVGRRHDKYSPLLKGLSEWSEFEELGVIGDILASSDIGSRASLLVVQQQASVVEEMIESNSMV</sequence>
<comment type="subcellular location">
    <subcellularLocation>
        <location evidence="1">Membrane</location>
        <topology evidence="1">Multi-pass membrane protein</topology>
    </subcellularLocation>
</comment>
<feature type="transmembrane region" description="Helical" evidence="10">
    <location>
        <begin position="33"/>
        <end position="56"/>
    </location>
</feature>
<keyword evidence="2" id="KW-0813">Transport</keyword>
<comment type="similarity">
    <text evidence="9">Belongs to the monovalent cation:proton antiporter 2 (CPA2) transporter (TC 2.A.37) family. CHX (TC 2.A.37.4) subfamily.</text>
</comment>
<dbReference type="InterPro" id="IPR057290">
    <property type="entry name" value="CHX17_C"/>
</dbReference>
<feature type="domain" description="Cation/H(+) antiporter central" evidence="12">
    <location>
        <begin position="440"/>
        <end position="518"/>
    </location>
</feature>
<dbReference type="InterPro" id="IPR057291">
    <property type="entry name" value="CHX17_2nd"/>
</dbReference>
<organism evidence="14 15">
    <name type="scientific">Acer saccharum</name>
    <name type="common">Sugar maple</name>
    <dbReference type="NCBI Taxonomy" id="4024"/>
    <lineage>
        <taxon>Eukaryota</taxon>
        <taxon>Viridiplantae</taxon>
        <taxon>Streptophyta</taxon>
        <taxon>Embryophyta</taxon>
        <taxon>Tracheophyta</taxon>
        <taxon>Spermatophyta</taxon>
        <taxon>Magnoliopsida</taxon>
        <taxon>eudicotyledons</taxon>
        <taxon>Gunneridae</taxon>
        <taxon>Pentapetalae</taxon>
        <taxon>rosids</taxon>
        <taxon>malvids</taxon>
        <taxon>Sapindales</taxon>
        <taxon>Sapindaceae</taxon>
        <taxon>Hippocastanoideae</taxon>
        <taxon>Acereae</taxon>
        <taxon>Acer</taxon>
    </lineage>
</organism>
<dbReference type="Proteomes" id="UP001168877">
    <property type="component" value="Unassembled WGS sequence"/>
</dbReference>
<keyword evidence="15" id="KW-1185">Reference proteome</keyword>
<protein>
    <recommendedName>
        <fullName evidence="16">Cation/H+ exchanger domain-containing protein</fullName>
    </recommendedName>
</protein>
<dbReference type="InterPro" id="IPR050794">
    <property type="entry name" value="CPA2_transporter"/>
</dbReference>
<keyword evidence="8 10" id="KW-0472">Membrane</keyword>
<keyword evidence="7" id="KW-0406">Ion transport</keyword>
<gene>
    <name evidence="14" type="ORF">LWI29_005271</name>
</gene>
<reference evidence="14" key="1">
    <citation type="journal article" date="2022" name="Plant J.">
        <title>Strategies of tolerance reflected in two North American maple genomes.</title>
        <authorList>
            <person name="McEvoy S.L."/>
            <person name="Sezen U.U."/>
            <person name="Trouern-Trend A."/>
            <person name="McMahon S.M."/>
            <person name="Schaberg P.G."/>
            <person name="Yang J."/>
            <person name="Wegrzyn J.L."/>
            <person name="Swenson N.G."/>
        </authorList>
    </citation>
    <scope>NUCLEOTIDE SEQUENCE</scope>
    <source>
        <strain evidence="14">NS2018</strain>
    </source>
</reference>
<evidence type="ECO:0000256" key="3">
    <source>
        <dbReference type="ARBA" id="ARBA00022538"/>
    </source>
</evidence>
<feature type="transmembrane region" description="Helical" evidence="10">
    <location>
        <begin position="217"/>
        <end position="237"/>
    </location>
</feature>
<dbReference type="GO" id="GO:1902600">
    <property type="term" value="P:proton transmembrane transport"/>
    <property type="evidence" value="ECO:0007669"/>
    <property type="project" value="InterPro"/>
</dbReference>
<dbReference type="GO" id="GO:0006813">
    <property type="term" value="P:potassium ion transport"/>
    <property type="evidence" value="ECO:0007669"/>
    <property type="project" value="UniProtKB-KW"/>
</dbReference>
<evidence type="ECO:0000256" key="6">
    <source>
        <dbReference type="ARBA" id="ARBA00022989"/>
    </source>
</evidence>
<dbReference type="Pfam" id="PF23259">
    <property type="entry name" value="CHX17_C"/>
    <property type="match status" value="1"/>
</dbReference>
<proteinExistence type="inferred from homology"/>
<evidence type="ECO:0000313" key="15">
    <source>
        <dbReference type="Proteomes" id="UP001168877"/>
    </source>
</evidence>
<evidence type="ECO:0000256" key="8">
    <source>
        <dbReference type="ARBA" id="ARBA00023136"/>
    </source>
</evidence>
<dbReference type="GO" id="GO:0006885">
    <property type="term" value="P:regulation of pH"/>
    <property type="evidence" value="ECO:0007669"/>
    <property type="project" value="TreeGrafter"/>
</dbReference>
<evidence type="ECO:0000256" key="5">
    <source>
        <dbReference type="ARBA" id="ARBA00022958"/>
    </source>
</evidence>
<dbReference type="Pfam" id="PF23256">
    <property type="entry name" value="CHX17_2nd"/>
    <property type="match status" value="1"/>
</dbReference>
<evidence type="ECO:0008006" key="16">
    <source>
        <dbReference type="Google" id="ProtNLM"/>
    </source>
</evidence>
<feature type="domain" description="Cation/H(+) antiporter C-terminal" evidence="13">
    <location>
        <begin position="532"/>
        <end position="676"/>
    </location>
</feature>
<keyword evidence="4 10" id="KW-0812">Transmembrane</keyword>
<evidence type="ECO:0000259" key="11">
    <source>
        <dbReference type="Pfam" id="PF00999"/>
    </source>
</evidence>
<dbReference type="Gene3D" id="1.20.1530.20">
    <property type="match status" value="1"/>
</dbReference>
<evidence type="ECO:0000256" key="2">
    <source>
        <dbReference type="ARBA" id="ARBA00022448"/>
    </source>
</evidence>
<evidence type="ECO:0000256" key="10">
    <source>
        <dbReference type="SAM" id="Phobius"/>
    </source>
</evidence>
<keyword evidence="5" id="KW-0630">Potassium</keyword>
<keyword evidence="6 10" id="KW-1133">Transmembrane helix</keyword>
<dbReference type="InterPro" id="IPR038770">
    <property type="entry name" value="Na+/solute_symporter_sf"/>
</dbReference>
<feature type="transmembrane region" description="Helical" evidence="10">
    <location>
        <begin position="314"/>
        <end position="337"/>
    </location>
</feature>
<evidence type="ECO:0000259" key="12">
    <source>
        <dbReference type="Pfam" id="PF23256"/>
    </source>
</evidence>
<keyword evidence="3" id="KW-0633">Potassium transport</keyword>
<evidence type="ECO:0000256" key="9">
    <source>
        <dbReference type="ARBA" id="ARBA00038341"/>
    </source>
</evidence>
<comment type="caution">
    <text evidence="14">The sequence shown here is derived from an EMBL/GenBank/DDBJ whole genome shotgun (WGS) entry which is preliminary data.</text>
</comment>
<feature type="transmembrane region" description="Helical" evidence="10">
    <location>
        <begin position="6"/>
        <end position="26"/>
    </location>
</feature>
<feature type="domain" description="Cation/H+ exchanger transmembrane" evidence="11">
    <location>
        <begin position="3"/>
        <end position="333"/>
    </location>
</feature>
<feature type="transmembrane region" description="Helical" evidence="10">
    <location>
        <begin position="133"/>
        <end position="153"/>
    </location>
</feature>
<dbReference type="EMBL" id="JAUESC010000383">
    <property type="protein sequence ID" value="KAK0583931.1"/>
    <property type="molecule type" value="Genomic_DNA"/>
</dbReference>
<accession>A0AA39VLX4</accession>
<dbReference type="PANTHER" id="PTHR32468">
    <property type="entry name" value="CATION/H + ANTIPORTER"/>
    <property type="match status" value="1"/>
</dbReference>
<feature type="transmembrane region" description="Helical" evidence="10">
    <location>
        <begin position="68"/>
        <end position="88"/>
    </location>
</feature>
<dbReference type="GO" id="GO:0015297">
    <property type="term" value="F:antiporter activity"/>
    <property type="evidence" value="ECO:0007669"/>
    <property type="project" value="InterPro"/>
</dbReference>